<organism evidence="3 4">
    <name type="scientific">Lactococcus lactis subsp. lactis</name>
    <name type="common">Streptococcus lactis</name>
    <dbReference type="NCBI Taxonomy" id="1360"/>
    <lineage>
        <taxon>Bacteria</taxon>
        <taxon>Bacillati</taxon>
        <taxon>Bacillota</taxon>
        <taxon>Bacilli</taxon>
        <taxon>Lactobacillales</taxon>
        <taxon>Streptococcaceae</taxon>
        <taxon>Lactococcus</taxon>
    </lineage>
</organism>
<accession>A0A0V8CP66</accession>
<dbReference type="InterPro" id="IPR036779">
    <property type="entry name" value="LysM_dom_sf"/>
</dbReference>
<dbReference type="SMART" id="SM00257">
    <property type="entry name" value="LysM"/>
    <property type="match status" value="1"/>
</dbReference>
<reference evidence="4" key="1">
    <citation type="submission" date="2015-10" db="EMBL/GenBank/DDBJ databases">
        <title>Draft Genome Sequences of 11 Lactococcus lactis subspecies cremoris strains.</title>
        <authorList>
            <person name="Wels M."/>
            <person name="Backus L."/>
            <person name="Boekhorst J."/>
            <person name="Dijkstra A."/>
            <person name="Beerthuizen M."/>
            <person name="Kelly W."/>
            <person name="Siezen R."/>
            <person name="Bachmann H."/>
            <person name="Van Hijum S."/>
        </authorList>
    </citation>
    <scope>NUCLEOTIDE SEQUENCE [LARGE SCALE GENOMIC DNA]</scope>
    <source>
        <strain evidence="4">KF282</strain>
    </source>
</reference>
<feature type="domain" description="LysM" evidence="2">
    <location>
        <begin position="117"/>
        <end position="167"/>
    </location>
</feature>
<sequence>MSTKEPWNNEIYSVMKEELTEMKGYDRVKYESKLPVTARSLTILVILIFIPAIGFILWNNQARNTASIAKTSRQSLSLAKTEKSSSQVTAASSIESSAPVRVGTVASSSNVIQESWTTYKIAIGDYPSTIAAKTGVPWATIASLNGITEAGYNTDGSPIHAGQILKLK</sequence>
<dbReference type="PROSITE" id="PS51782">
    <property type="entry name" value="LYSM"/>
    <property type="match status" value="1"/>
</dbReference>
<dbReference type="NCBIfam" id="NF042931">
    <property type="entry name" value="SAG1386_EF1546"/>
    <property type="match status" value="1"/>
</dbReference>
<dbReference type="RefSeq" id="WP_058220008.1">
    <property type="nucleotide sequence ID" value="NZ_LKLN01000076.1"/>
</dbReference>
<evidence type="ECO:0000313" key="3">
    <source>
        <dbReference type="EMBL" id="KSU02911.1"/>
    </source>
</evidence>
<dbReference type="Pfam" id="PF01476">
    <property type="entry name" value="LysM"/>
    <property type="match status" value="1"/>
</dbReference>
<dbReference type="PATRIC" id="fig|1360.105.peg.194"/>
<evidence type="ECO:0000259" key="2">
    <source>
        <dbReference type="PROSITE" id="PS51782"/>
    </source>
</evidence>
<keyword evidence="1" id="KW-0812">Transmembrane</keyword>
<comment type="caution">
    <text evidence="3">The sequence shown here is derived from an EMBL/GenBank/DDBJ whole genome shotgun (WGS) entry which is preliminary data.</text>
</comment>
<keyword evidence="1" id="KW-1133">Transmembrane helix</keyword>
<name>A0A0V8CP66_LACLL</name>
<dbReference type="InterPro" id="IPR018392">
    <property type="entry name" value="LysM"/>
</dbReference>
<gene>
    <name evidence="3" type="ORF">KF282_2115</name>
</gene>
<dbReference type="EMBL" id="LKLN01000076">
    <property type="protein sequence ID" value="KSU02911.1"/>
    <property type="molecule type" value="Genomic_DNA"/>
</dbReference>
<evidence type="ECO:0000313" key="4">
    <source>
        <dbReference type="Proteomes" id="UP000053058"/>
    </source>
</evidence>
<protein>
    <recommendedName>
        <fullName evidence="2">LysM domain-containing protein</fullName>
    </recommendedName>
</protein>
<dbReference type="SUPFAM" id="SSF54106">
    <property type="entry name" value="LysM domain"/>
    <property type="match status" value="1"/>
</dbReference>
<evidence type="ECO:0000256" key="1">
    <source>
        <dbReference type="SAM" id="Phobius"/>
    </source>
</evidence>
<dbReference type="AlphaFoldDB" id="A0A0V8CP66"/>
<feature type="transmembrane region" description="Helical" evidence="1">
    <location>
        <begin position="36"/>
        <end position="58"/>
    </location>
</feature>
<dbReference type="InterPro" id="IPR049981">
    <property type="entry name" value="SPy_0802-like"/>
</dbReference>
<keyword evidence="1" id="KW-0472">Membrane</keyword>
<proteinExistence type="predicted"/>
<dbReference type="Proteomes" id="UP000053058">
    <property type="component" value="Unassembled WGS sequence"/>
</dbReference>
<dbReference type="Gene3D" id="3.10.350.10">
    <property type="entry name" value="LysM domain"/>
    <property type="match status" value="1"/>
</dbReference>